<name>B9Y8R6_9FIRM</name>
<dbReference type="Proteomes" id="UP000005950">
    <property type="component" value="Unassembled WGS sequence"/>
</dbReference>
<reference evidence="1 2" key="2">
    <citation type="submission" date="2009-02" db="EMBL/GenBank/DDBJ databases">
        <title>Draft genome sequence of Holdemania filiformis DSM 12042.</title>
        <authorList>
            <person name="Sudarsanam P."/>
            <person name="Ley R."/>
            <person name="Guruge J."/>
            <person name="Turnbaugh P.J."/>
            <person name="Mahowald M."/>
            <person name="Liep D."/>
            <person name="Gordon J."/>
        </authorList>
    </citation>
    <scope>NUCLEOTIDE SEQUENCE [LARGE SCALE GENOMIC DNA]</scope>
    <source>
        <strain evidence="1 2">DSM 12042</strain>
    </source>
</reference>
<dbReference type="HOGENOM" id="CLU_2916291_0_0_9"/>
<evidence type="ECO:0000313" key="2">
    <source>
        <dbReference type="Proteomes" id="UP000005950"/>
    </source>
</evidence>
<dbReference type="AlphaFoldDB" id="B9Y8R6"/>
<comment type="caution">
    <text evidence="1">The sequence shown here is derived from an EMBL/GenBank/DDBJ whole genome shotgun (WGS) entry which is preliminary data.</text>
</comment>
<gene>
    <name evidence="1" type="ORF">HOLDEFILI_02214</name>
</gene>
<dbReference type="STRING" id="545696.HOLDEFILI_02214"/>
<protein>
    <submittedName>
        <fullName evidence="1">Uncharacterized protein</fullName>
    </submittedName>
</protein>
<evidence type="ECO:0000313" key="1">
    <source>
        <dbReference type="EMBL" id="EEF67618.1"/>
    </source>
</evidence>
<organism evidence="1 2">
    <name type="scientific">Holdemania filiformis DSM 12042</name>
    <dbReference type="NCBI Taxonomy" id="545696"/>
    <lineage>
        <taxon>Bacteria</taxon>
        <taxon>Bacillati</taxon>
        <taxon>Bacillota</taxon>
        <taxon>Erysipelotrichia</taxon>
        <taxon>Erysipelotrichales</taxon>
        <taxon>Erysipelotrichaceae</taxon>
        <taxon>Holdemania</taxon>
    </lineage>
</organism>
<accession>B9Y8R6</accession>
<sequence>MPAAGNPLQLIAAKKAARWFYASRCLVFIPGSYPECLCPVRIAGLAFARAIFTPSLNQPCD</sequence>
<reference evidence="1 2" key="1">
    <citation type="submission" date="2008-12" db="EMBL/GenBank/DDBJ databases">
        <authorList>
            <person name="Fulton L."/>
            <person name="Clifton S."/>
            <person name="Fulton B."/>
            <person name="Xu J."/>
            <person name="Minx P."/>
            <person name="Pepin K.H."/>
            <person name="Johnson M."/>
            <person name="Bhonagiri V."/>
            <person name="Nash W.E."/>
            <person name="Mardis E.R."/>
            <person name="Wilson R.K."/>
        </authorList>
    </citation>
    <scope>NUCLEOTIDE SEQUENCE [LARGE SCALE GENOMIC DNA]</scope>
    <source>
        <strain evidence="1 2">DSM 12042</strain>
    </source>
</reference>
<proteinExistence type="predicted"/>
<dbReference type="EMBL" id="ACCF01000130">
    <property type="protein sequence ID" value="EEF67618.1"/>
    <property type="molecule type" value="Genomic_DNA"/>
</dbReference>